<comment type="function">
    <text evidence="8">Probably part of an ABC transporter complex. Probably responsible for the translocation of the substrate across the membrane.</text>
</comment>
<dbReference type="GO" id="GO:0010438">
    <property type="term" value="P:cellular response to sulfur starvation"/>
    <property type="evidence" value="ECO:0007669"/>
    <property type="project" value="TreeGrafter"/>
</dbReference>
<dbReference type="RefSeq" id="WP_183416131.1">
    <property type="nucleotide sequence ID" value="NZ_JACHXA010000003.1"/>
</dbReference>
<dbReference type="InterPro" id="IPR000515">
    <property type="entry name" value="MetI-like"/>
</dbReference>
<name>A0A839SSM7_9PROT</name>
<dbReference type="AlphaFoldDB" id="A0A839SSM7"/>
<dbReference type="InterPro" id="IPR035906">
    <property type="entry name" value="MetI-like_sf"/>
</dbReference>
<keyword evidence="5 9" id="KW-0812">Transmembrane</keyword>
<evidence type="ECO:0000256" key="3">
    <source>
        <dbReference type="ARBA" id="ARBA00022448"/>
    </source>
</evidence>
<keyword evidence="12" id="KW-1185">Reference proteome</keyword>
<keyword evidence="6 9" id="KW-1133">Transmembrane helix</keyword>
<feature type="transmembrane region" description="Helical" evidence="9">
    <location>
        <begin position="247"/>
        <end position="269"/>
    </location>
</feature>
<evidence type="ECO:0000313" key="11">
    <source>
        <dbReference type="EMBL" id="MBB3065328.1"/>
    </source>
</evidence>
<evidence type="ECO:0000256" key="8">
    <source>
        <dbReference type="ARBA" id="ARBA00056719"/>
    </source>
</evidence>
<sequence>MALVDLIRRRPVEAATLEGVAASLPKGATAGLLKRGKGLVVPLLLLLAWEVLSRLGVFAAHLVPSPTAVVEELHYLWQRGELFNHLWVTSLRVAWGFGVGVLAATILGALAGASNLARELLDPTIQGLKAVPSLAWVPLFILWFGIFETPKIALIAVGVFFPVYLNLMSAIQDSDRKLVEVGRIYRLSRFQQLRYILVPSTLPSYVVGLRSGLALGWMFVIAAELMGTSEGLGFLMIDGQMTGHPSIIVGSLLLFAFAGKATDGLLAMLTRPLLAWQDSFSGMNKGQGNA</sequence>
<dbReference type="CDD" id="cd06261">
    <property type="entry name" value="TM_PBP2"/>
    <property type="match status" value="1"/>
</dbReference>
<keyword evidence="3 9" id="KW-0813">Transport</keyword>
<keyword evidence="7 9" id="KW-0472">Membrane</keyword>
<dbReference type="Pfam" id="PF00528">
    <property type="entry name" value="BPD_transp_1"/>
    <property type="match status" value="1"/>
</dbReference>
<evidence type="ECO:0000256" key="7">
    <source>
        <dbReference type="ARBA" id="ARBA00023136"/>
    </source>
</evidence>
<keyword evidence="4" id="KW-1003">Cell membrane</keyword>
<feature type="transmembrane region" description="Helical" evidence="9">
    <location>
        <begin position="93"/>
        <end position="116"/>
    </location>
</feature>
<dbReference type="SUPFAM" id="SSF161098">
    <property type="entry name" value="MetI-like"/>
    <property type="match status" value="1"/>
</dbReference>
<feature type="domain" description="ABC transmembrane type-1" evidence="10">
    <location>
        <begin position="82"/>
        <end position="266"/>
    </location>
</feature>
<feature type="transmembrane region" description="Helical" evidence="9">
    <location>
        <begin position="128"/>
        <end position="146"/>
    </location>
</feature>
<dbReference type="PANTHER" id="PTHR30151">
    <property type="entry name" value="ALKANE SULFONATE ABC TRANSPORTER-RELATED, MEMBRANE SUBUNIT"/>
    <property type="match status" value="1"/>
</dbReference>
<comment type="caution">
    <text evidence="11">The sequence shown here is derived from an EMBL/GenBank/DDBJ whole genome shotgun (WGS) entry which is preliminary data.</text>
</comment>
<evidence type="ECO:0000256" key="6">
    <source>
        <dbReference type="ARBA" id="ARBA00022989"/>
    </source>
</evidence>
<dbReference type="EMBL" id="JACHXA010000003">
    <property type="protein sequence ID" value="MBB3065328.1"/>
    <property type="molecule type" value="Genomic_DNA"/>
</dbReference>
<gene>
    <name evidence="11" type="ORF">FHR98_001607</name>
</gene>
<feature type="transmembrane region" description="Helical" evidence="9">
    <location>
        <begin position="214"/>
        <end position="235"/>
    </location>
</feature>
<evidence type="ECO:0000256" key="2">
    <source>
        <dbReference type="ARBA" id="ARBA00009306"/>
    </source>
</evidence>
<dbReference type="Proteomes" id="UP000581135">
    <property type="component" value="Unassembled WGS sequence"/>
</dbReference>
<evidence type="ECO:0000259" key="10">
    <source>
        <dbReference type="PROSITE" id="PS50928"/>
    </source>
</evidence>
<evidence type="ECO:0000313" key="12">
    <source>
        <dbReference type="Proteomes" id="UP000581135"/>
    </source>
</evidence>
<dbReference type="GO" id="GO:0042918">
    <property type="term" value="P:alkanesulfonate transmembrane transport"/>
    <property type="evidence" value="ECO:0007669"/>
    <property type="project" value="UniProtKB-ARBA"/>
</dbReference>
<reference evidence="11 12" key="1">
    <citation type="submission" date="2020-08" db="EMBL/GenBank/DDBJ databases">
        <title>Genomic Encyclopedia of Type Strains, Phase III (KMG-III): the genomes of soil and plant-associated and newly described type strains.</title>
        <authorList>
            <person name="Whitman W."/>
        </authorList>
    </citation>
    <scope>NUCLEOTIDE SEQUENCE [LARGE SCALE GENOMIC DNA]</scope>
    <source>
        <strain evidence="11 12">CECT 8803</strain>
    </source>
</reference>
<proteinExistence type="inferred from homology"/>
<organism evidence="11 12">
    <name type="scientific">Limibacillus halophilus</name>
    <dbReference type="NCBI Taxonomy" id="1579333"/>
    <lineage>
        <taxon>Bacteria</taxon>
        <taxon>Pseudomonadati</taxon>
        <taxon>Pseudomonadota</taxon>
        <taxon>Alphaproteobacteria</taxon>
        <taxon>Rhodospirillales</taxon>
        <taxon>Rhodovibrionaceae</taxon>
        <taxon>Limibacillus</taxon>
    </lineage>
</organism>
<protein>
    <submittedName>
        <fullName evidence="11">Sulfonate transport system permease protein</fullName>
    </submittedName>
</protein>
<evidence type="ECO:0000256" key="1">
    <source>
        <dbReference type="ARBA" id="ARBA00004651"/>
    </source>
</evidence>
<accession>A0A839SSM7</accession>
<dbReference type="GO" id="GO:0005886">
    <property type="term" value="C:plasma membrane"/>
    <property type="evidence" value="ECO:0007669"/>
    <property type="project" value="UniProtKB-SubCell"/>
</dbReference>
<evidence type="ECO:0000256" key="4">
    <source>
        <dbReference type="ARBA" id="ARBA00022475"/>
    </source>
</evidence>
<evidence type="ECO:0000256" key="9">
    <source>
        <dbReference type="RuleBase" id="RU363032"/>
    </source>
</evidence>
<dbReference type="PANTHER" id="PTHR30151:SF39">
    <property type="entry name" value="ABC TRANSPORTER PERMEASE PROTEIN"/>
    <property type="match status" value="1"/>
</dbReference>
<dbReference type="Gene3D" id="1.10.3720.10">
    <property type="entry name" value="MetI-like"/>
    <property type="match status" value="1"/>
</dbReference>
<comment type="subcellular location">
    <subcellularLocation>
        <location evidence="1 9">Cell membrane</location>
        <topology evidence="1 9">Multi-pass membrane protein</topology>
    </subcellularLocation>
</comment>
<dbReference type="PROSITE" id="PS50928">
    <property type="entry name" value="ABC_TM1"/>
    <property type="match status" value="1"/>
</dbReference>
<feature type="transmembrane region" description="Helical" evidence="9">
    <location>
        <begin position="152"/>
        <end position="171"/>
    </location>
</feature>
<dbReference type="FunFam" id="1.10.3720.10:FF:000003">
    <property type="entry name" value="Aliphatic sulfonate ABC transporter permease"/>
    <property type="match status" value="1"/>
</dbReference>
<comment type="similarity">
    <text evidence="2 9">Belongs to the binding-protein-dependent transport system permease family.</text>
</comment>
<evidence type="ECO:0000256" key="5">
    <source>
        <dbReference type="ARBA" id="ARBA00022692"/>
    </source>
</evidence>